<organism evidence="2 3">
    <name type="scientific">Romanomermis culicivorax</name>
    <name type="common">Nematode worm</name>
    <dbReference type="NCBI Taxonomy" id="13658"/>
    <lineage>
        <taxon>Eukaryota</taxon>
        <taxon>Metazoa</taxon>
        <taxon>Ecdysozoa</taxon>
        <taxon>Nematoda</taxon>
        <taxon>Enoplea</taxon>
        <taxon>Dorylaimia</taxon>
        <taxon>Mermithida</taxon>
        <taxon>Mermithoidea</taxon>
        <taxon>Mermithidae</taxon>
        <taxon>Romanomermis</taxon>
    </lineage>
</organism>
<proteinExistence type="predicted"/>
<dbReference type="WBParaSite" id="nRc.2.0.1.t34237-RA">
    <property type="protein sequence ID" value="nRc.2.0.1.t34237-RA"/>
    <property type="gene ID" value="nRc.2.0.1.g34237"/>
</dbReference>
<dbReference type="Proteomes" id="UP000887565">
    <property type="component" value="Unplaced"/>
</dbReference>
<feature type="region of interest" description="Disordered" evidence="1">
    <location>
        <begin position="1"/>
        <end position="22"/>
    </location>
</feature>
<feature type="compositionally biased region" description="Low complexity" evidence="1">
    <location>
        <begin position="11"/>
        <end position="21"/>
    </location>
</feature>
<name>A0A915K8M0_ROMCU</name>
<protein>
    <submittedName>
        <fullName evidence="3">Uncharacterized protein</fullName>
    </submittedName>
</protein>
<evidence type="ECO:0000256" key="1">
    <source>
        <dbReference type="SAM" id="MobiDB-lite"/>
    </source>
</evidence>
<evidence type="ECO:0000313" key="3">
    <source>
        <dbReference type="WBParaSite" id="nRc.2.0.1.t34237-RA"/>
    </source>
</evidence>
<dbReference type="AlphaFoldDB" id="A0A915K8M0"/>
<evidence type="ECO:0000313" key="2">
    <source>
        <dbReference type="Proteomes" id="UP000887565"/>
    </source>
</evidence>
<sequence length="101" mass="10917">MEFKRHKLETVNENNCLTTNNNGGGGGAPGALTNVNNNNNGDSCTKLDSSGVAGLQSQNTPLLRAKFLQRKLAPVKRLVEKSGECNVSLCNVKRQKLKYVT</sequence>
<reference evidence="3" key="1">
    <citation type="submission" date="2022-11" db="UniProtKB">
        <authorList>
            <consortium name="WormBaseParasite"/>
        </authorList>
    </citation>
    <scope>IDENTIFICATION</scope>
</reference>
<accession>A0A915K8M0</accession>
<keyword evidence="2" id="KW-1185">Reference proteome</keyword>